<keyword evidence="1" id="KW-0175">Coiled coil</keyword>
<evidence type="ECO:0000256" key="1">
    <source>
        <dbReference type="SAM" id="Coils"/>
    </source>
</evidence>
<dbReference type="Proteomes" id="UP000326939">
    <property type="component" value="Chromosome 15"/>
</dbReference>
<dbReference type="PANTHER" id="PTHR23054:SF61">
    <property type="entry name" value="OS02G0153000 PROTEIN"/>
    <property type="match status" value="1"/>
</dbReference>
<name>A0A5N5KBC3_9ROSI</name>
<feature type="coiled-coil region" evidence="1">
    <location>
        <begin position="46"/>
        <end position="80"/>
    </location>
</feature>
<proteinExistence type="predicted"/>
<evidence type="ECO:0000313" key="3">
    <source>
        <dbReference type="EMBL" id="KAB5524707.1"/>
    </source>
</evidence>
<accession>A0A5N5KBC3</accession>
<evidence type="ECO:0000313" key="4">
    <source>
        <dbReference type="Proteomes" id="UP000326939"/>
    </source>
</evidence>
<dbReference type="EMBL" id="VDCV01000015">
    <property type="protein sequence ID" value="KAB5524707.1"/>
    <property type="molecule type" value="Genomic_DNA"/>
</dbReference>
<dbReference type="PANTHER" id="PTHR23054">
    <property type="entry name" value="TERNARY COMPLEX FACTOR MIP1, LEUCINE-ZIPPER-RELATED"/>
    <property type="match status" value="1"/>
</dbReference>
<dbReference type="Pfam" id="PF14389">
    <property type="entry name" value="Lzipper-MIP1"/>
    <property type="match status" value="1"/>
</dbReference>
<evidence type="ECO:0000259" key="2">
    <source>
        <dbReference type="Pfam" id="PF14389"/>
    </source>
</evidence>
<keyword evidence="4" id="KW-1185">Reference proteome</keyword>
<gene>
    <name evidence="3" type="ORF">DKX38_022456</name>
</gene>
<reference evidence="4" key="1">
    <citation type="journal article" date="2019" name="Gigascience">
        <title>De novo genome assembly of the endangered Acer yangbiense, a plant species with extremely small populations endemic to Yunnan Province, China.</title>
        <authorList>
            <person name="Yang J."/>
            <person name="Wariss H.M."/>
            <person name="Tao L."/>
            <person name="Zhang R."/>
            <person name="Yun Q."/>
            <person name="Hollingsworth P."/>
            <person name="Dao Z."/>
            <person name="Luo G."/>
            <person name="Guo H."/>
            <person name="Ma Y."/>
            <person name="Sun W."/>
        </authorList>
    </citation>
    <scope>NUCLEOTIDE SEQUENCE [LARGE SCALE GENOMIC DNA]</scope>
    <source>
        <strain evidence="4">cv. br00</strain>
    </source>
</reference>
<protein>
    <recommendedName>
        <fullName evidence="2">Ternary complex factor MIP1 leucine-zipper domain-containing protein</fullName>
    </recommendedName>
</protein>
<dbReference type="AlphaFoldDB" id="A0A5N5KBC3"/>
<sequence>MYPVRIIRLIEIRTRKEISVHLALASAVEQSDSSLSNSPCQLPDKAQELLDSIAILEIMVSKLEQESVALQYQLSQERNERRFAEYHLTHLLYPASSPFDCSQFNFTEMSMRTCGMEKAEGRVEDNALLPDVIREPDKDLFVEKLCHHPNWLSEEMVLCMRDIFLSLADSSKISSPECLASPSSPECLTP</sequence>
<organism evidence="3 4">
    <name type="scientific">Salix brachista</name>
    <dbReference type="NCBI Taxonomy" id="2182728"/>
    <lineage>
        <taxon>Eukaryota</taxon>
        <taxon>Viridiplantae</taxon>
        <taxon>Streptophyta</taxon>
        <taxon>Embryophyta</taxon>
        <taxon>Tracheophyta</taxon>
        <taxon>Spermatophyta</taxon>
        <taxon>Magnoliopsida</taxon>
        <taxon>eudicotyledons</taxon>
        <taxon>Gunneridae</taxon>
        <taxon>Pentapetalae</taxon>
        <taxon>rosids</taxon>
        <taxon>fabids</taxon>
        <taxon>Malpighiales</taxon>
        <taxon>Salicaceae</taxon>
        <taxon>Saliceae</taxon>
        <taxon>Salix</taxon>
    </lineage>
</organism>
<feature type="domain" description="Ternary complex factor MIP1 leucine-zipper" evidence="2">
    <location>
        <begin position="15"/>
        <end position="77"/>
    </location>
</feature>
<comment type="caution">
    <text evidence="3">The sequence shown here is derived from an EMBL/GenBank/DDBJ whole genome shotgun (WGS) entry which is preliminary data.</text>
</comment>
<dbReference type="InterPro" id="IPR025757">
    <property type="entry name" value="MIP1_Leuzipper"/>
</dbReference>